<organism evidence="1">
    <name type="scientific">Trepomonas sp. PC1</name>
    <dbReference type="NCBI Taxonomy" id="1076344"/>
    <lineage>
        <taxon>Eukaryota</taxon>
        <taxon>Metamonada</taxon>
        <taxon>Diplomonadida</taxon>
        <taxon>Hexamitidae</taxon>
        <taxon>Hexamitinae</taxon>
        <taxon>Trepomonas</taxon>
    </lineage>
</organism>
<evidence type="ECO:0000313" key="1">
    <source>
        <dbReference type="EMBL" id="JAP90611.1"/>
    </source>
</evidence>
<dbReference type="EMBL" id="GDID01005995">
    <property type="protein sequence ID" value="JAP90611.1"/>
    <property type="molecule type" value="Transcribed_RNA"/>
</dbReference>
<protein>
    <submittedName>
        <fullName evidence="1">Transposase IS4</fullName>
    </submittedName>
</protein>
<proteinExistence type="predicted"/>
<accession>A0A146K4V9</accession>
<feature type="non-terminal residue" evidence="1">
    <location>
        <position position="1"/>
    </location>
</feature>
<feature type="non-terminal residue" evidence="1">
    <location>
        <position position="183"/>
    </location>
</feature>
<name>A0A146K4V9_9EUKA</name>
<dbReference type="AlphaFoldDB" id="A0A146K4V9"/>
<sequence length="183" mass="21475">VNKFIHLLATPSPTQPQEIEVVPHVSVSQHATERTTPLHEYNEHYHSVDIIDKLISYIQTNITMGQPHFRVYVFLLQLCLVNAFKIWHLDKTNKKYSMRDFTLLVSQRMIEANQTDLDYSQKIDTRVRTKRCSEAYAKNWKKQAYCVECKLFGRMHLTTNVCNRCKKGVCAECVKEHKKDCQN</sequence>
<gene>
    <name evidence="1" type="ORF">TPC1_20090</name>
</gene>
<reference evidence="1" key="1">
    <citation type="submission" date="2015-07" db="EMBL/GenBank/DDBJ databases">
        <title>Adaptation to a free-living lifestyle via gene acquisitions in the diplomonad Trepomonas sp. PC1.</title>
        <authorList>
            <person name="Xu F."/>
            <person name="Jerlstrom-Hultqvist J."/>
            <person name="Kolisko M."/>
            <person name="Simpson A.G.B."/>
            <person name="Roger A.J."/>
            <person name="Svard S.G."/>
            <person name="Andersson J.O."/>
        </authorList>
    </citation>
    <scope>NUCLEOTIDE SEQUENCE</scope>
    <source>
        <strain evidence="1">PC1</strain>
    </source>
</reference>